<name>A0A8J3BIW6_9FLAO</name>
<protein>
    <submittedName>
        <fullName evidence="3">Lysophospholipase</fullName>
    </submittedName>
</protein>
<dbReference type="CDD" id="cd01832">
    <property type="entry name" value="SGNH_hydrolase_like_1"/>
    <property type="match status" value="1"/>
</dbReference>
<evidence type="ECO:0000313" key="4">
    <source>
        <dbReference type="Proteomes" id="UP000612329"/>
    </source>
</evidence>
<dbReference type="AlphaFoldDB" id="A0A8J3BIW6"/>
<dbReference type="InterPro" id="IPR036514">
    <property type="entry name" value="SGNH_hydro_sf"/>
</dbReference>
<dbReference type="GO" id="GO:0016788">
    <property type="term" value="F:hydrolase activity, acting on ester bonds"/>
    <property type="evidence" value="ECO:0007669"/>
    <property type="project" value="UniProtKB-ARBA"/>
</dbReference>
<reference evidence="3" key="1">
    <citation type="journal article" date="2014" name="Int. J. Syst. Evol. Microbiol.">
        <title>Complete genome sequence of Corynebacterium casei LMG S-19264T (=DSM 44701T), isolated from a smear-ripened cheese.</title>
        <authorList>
            <consortium name="US DOE Joint Genome Institute (JGI-PGF)"/>
            <person name="Walter F."/>
            <person name="Albersmeier A."/>
            <person name="Kalinowski J."/>
            <person name="Ruckert C."/>
        </authorList>
    </citation>
    <scope>NUCLEOTIDE SEQUENCE</scope>
    <source>
        <strain evidence="3">JCM 12862</strain>
    </source>
</reference>
<evidence type="ECO:0000256" key="1">
    <source>
        <dbReference type="SAM" id="MobiDB-lite"/>
    </source>
</evidence>
<dbReference type="SUPFAM" id="SSF52266">
    <property type="entry name" value="SGNH hydrolase"/>
    <property type="match status" value="1"/>
</dbReference>
<dbReference type="Gene3D" id="3.40.50.1110">
    <property type="entry name" value="SGNH hydrolase"/>
    <property type="match status" value="1"/>
</dbReference>
<feature type="domain" description="SGNH hydrolase-type esterase" evidence="2">
    <location>
        <begin position="49"/>
        <end position="225"/>
    </location>
</feature>
<dbReference type="InterPro" id="IPR013830">
    <property type="entry name" value="SGNH_hydro"/>
</dbReference>
<accession>A0A8J3BIW6</accession>
<feature type="compositionally biased region" description="Polar residues" evidence="1">
    <location>
        <begin position="17"/>
        <end position="33"/>
    </location>
</feature>
<sequence length="242" mass="27032">MLSISVIFSCNVSEDNTPKPNTTITDNTNNQPPVNNPEPSIKNIQLLSLGDSYTIGESVCETCRFPEQLKDSLITHYGSNYTFNLKIIARTGWTTSNLINGIASETLQNNFDLVTLLIGVNNQYQRKPFSEYQTEFPQLVNTSINLAKGDKTNVIVISIPDYAYTPYGNGNETISKEIDTYNAFAKNYCDQNNITFVNITDITRLGLVNPDLVASDRLHPSVLAYSFFVEKLLPISIQKLND</sequence>
<reference evidence="3" key="2">
    <citation type="submission" date="2020-09" db="EMBL/GenBank/DDBJ databases">
        <authorList>
            <person name="Sun Q."/>
            <person name="Ohkuma M."/>
        </authorList>
    </citation>
    <scope>NUCLEOTIDE SEQUENCE</scope>
    <source>
        <strain evidence="3">JCM 12862</strain>
    </source>
</reference>
<organism evidence="3 4">
    <name type="scientific">Yeosuana aromativorans</name>
    <dbReference type="NCBI Taxonomy" id="288019"/>
    <lineage>
        <taxon>Bacteria</taxon>
        <taxon>Pseudomonadati</taxon>
        <taxon>Bacteroidota</taxon>
        <taxon>Flavobacteriia</taxon>
        <taxon>Flavobacteriales</taxon>
        <taxon>Flavobacteriaceae</taxon>
        <taxon>Yeosuana</taxon>
    </lineage>
</organism>
<dbReference type="EMBL" id="BMNR01000003">
    <property type="protein sequence ID" value="GGK22600.1"/>
    <property type="molecule type" value="Genomic_DNA"/>
</dbReference>
<evidence type="ECO:0000313" key="3">
    <source>
        <dbReference type="EMBL" id="GGK22600.1"/>
    </source>
</evidence>
<feature type="region of interest" description="Disordered" evidence="1">
    <location>
        <begin position="17"/>
        <end position="36"/>
    </location>
</feature>
<comment type="caution">
    <text evidence="3">The sequence shown here is derived from an EMBL/GenBank/DDBJ whole genome shotgun (WGS) entry which is preliminary data.</text>
</comment>
<dbReference type="Proteomes" id="UP000612329">
    <property type="component" value="Unassembled WGS sequence"/>
</dbReference>
<keyword evidence="4" id="KW-1185">Reference proteome</keyword>
<dbReference type="Pfam" id="PF13472">
    <property type="entry name" value="Lipase_GDSL_2"/>
    <property type="match status" value="1"/>
</dbReference>
<gene>
    <name evidence="3" type="ORF">GCM10007962_16020</name>
</gene>
<proteinExistence type="predicted"/>
<evidence type="ECO:0000259" key="2">
    <source>
        <dbReference type="Pfam" id="PF13472"/>
    </source>
</evidence>